<organism evidence="8 9">
    <name type="scientific">Rhizomicrobium palustre</name>
    <dbReference type="NCBI Taxonomy" id="189966"/>
    <lineage>
        <taxon>Bacteria</taxon>
        <taxon>Pseudomonadati</taxon>
        <taxon>Pseudomonadota</taxon>
        <taxon>Alphaproteobacteria</taxon>
        <taxon>Micropepsales</taxon>
        <taxon>Micropepsaceae</taxon>
        <taxon>Rhizomicrobium</taxon>
    </lineage>
</organism>
<evidence type="ECO:0000256" key="3">
    <source>
        <dbReference type="ARBA" id="ARBA00020071"/>
    </source>
</evidence>
<sequence length="284" mass="30951">MAEPRVVLTFDDLPVHGVLPAGFTRMGIAKELTDALTAGGIPPTVGFVNGVGAVNEPASAPVLKLWVESGNFLGNHTWSHPGLSNTPTASFETNTNRNEETLRQYAGTSDWHWFRYPFVDEGKDEAQRAEFRAFLAKSGYKIGTVTTGLNDWDYPSVYARCLAKSDGAAIAKLEAMYLARAEEGLAYSRKLSAALYGHDIPYIMLLHIGSFQAHMLPKVIARYKELGVSFISLQEAMTDPHYAAYADPSLPAPPRGLEQALAAKNIPVPQGPDNHMAELEAMCK</sequence>
<feature type="domain" description="NodB homology" evidence="7">
    <location>
        <begin position="4"/>
        <end position="231"/>
    </location>
</feature>
<keyword evidence="5" id="KW-0378">Hydrolase</keyword>
<dbReference type="InterPro" id="IPR050248">
    <property type="entry name" value="Polysacc_deacetylase_ArnD"/>
</dbReference>
<dbReference type="Gene3D" id="3.20.20.370">
    <property type="entry name" value="Glycoside hydrolase/deacetylase"/>
    <property type="match status" value="1"/>
</dbReference>
<evidence type="ECO:0000313" key="8">
    <source>
        <dbReference type="EMBL" id="NIK88308.1"/>
    </source>
</evidence>
<dbReference type="GO" id="GO:0016810">
    <property type="term" value="F:hydrolase activity, acting on carbon-nitrogen (but not peptide) bonds"/>
    <property type="evidence" value="ECO:0007669"/>
    <property type="project" value="InterPro"/>
</dbReference>
<evidence type="ECO:0000313" key="9">
    <source>
        <dbReference type="Proteomes" id="UP000570514"/>
    </source>
</evidence>
<evidence type="ECO:0000256" key="2">
    <source>
        <dbReference type="ARBA" id="ARBA00010973"/>
    </source>
</evidence>
<dbReference type="Pfam" id="PF01522">
    <property type="entry name" value="Polysacc_deac_1"/>
    <property type="match status" value="1"/>
</dbReference>
<dbReference type="AlphaFoldDB" id="A0A846MXK4"/>
<keyword evidence="4" id="KW-0479">Metal-binding</keyword>
<dbReference type="PROSITE" id="PS51677">
    <property type="entry name" value="NODB"/>
    <property type="match status" value="1"/>
</dbReference>
<dbReference type="Proteomes" id="UP000570514">
    <property type="component" value="Unassembled WGS sequence"/>
</dbReference>
<dbReference type="CDD" id="cd10960">
    <property type="entry name" value="CE4_NodB_like_1"/>
    <property type="match status" value="1"/>
</dbReference>
<evidence type="ECO:0000256" key="1">
    <source>
        <dbReference type="ARBA" id="ARBA00003236"/>
    </source>
</evidence>
<comment type="function">
    <text evidence="1">Is involved in generating a small heat-stable compound (Nod), an acylated oligomer of N-acetylglucosamine, that stimulates mitosis in various plant protoplasts.</text>
</comment>
<proteinExistence type="inferred from homology"/>
<protein>
    <recommendedName>
        <fullName evidence="3">Chitooligosaccharide deacetylase</fullName>
    </recommendedName>
    <alternativeName>
        <fullName evidence="6">Nodulation protein B</fullName>
    </alternativeName>
</protein>
<dbReference type="EMBL" id="JAASRM010000001">
    <property type="protein sequence ID" value="NIK88308.1"/>
    <property type="molecule type" value="Genomic_DNA"/>
</dbReference>
<comment type="similarity">
    <text evidence="2">Belongs to the polysaccharide deacetylase family.</text>
</comment>
<reference evidence="8 9" key="1">
    <citation type="submission" date="2020-03" db="EMBL/GenBank/DDBJ databases">
        <title>Genomic Encyclopedia of Type Strains, Phase IV (KMG-IV): sequencing the most valuable type-strain genomes for metagenomic binning, comparative biology and taxonomic classification.</title>
        <authorList>
            <person name="Goeker M."/>
        </authorList>
    </citation>
    <scope>NUCLEOTIDE SEQUENCE [LARGE SCALE GENOMIC DNA]</scope>
    <source>
        <strain evidence="8 9">DSM 19867</strain>
    </source>
</reference>
<dbReference type="PANTHER" id="PTHR10587:SF133">
    <property type="entry name" value="CHITIN DEACETYLASE 1-RELATED"/>
    <property type="match status" value="1"/>
</dbReference>
<evidence type="ECO:0000256" key="5">
    <source>
        <dbReference type="ARBA" id="ARBA00022801"/>
    </source>
</evidence>
<dbReference type="InterPro" id="IPR011330">
    <property type="entry name" value="Glyco_hydro/deAcase_b/a-brl"/>
</dbReference>
<evidence type="ECO:0000256" key="6">
    <source>
        <dbReference type="ARBA" id="ARBA00032976"/>
    </source>
</evidence>
<dbReference type="GO" id="GO:0005975">
    <property type="term" value="P:carbohydrate metabolic process"/>
    <property type="evidence" value="ECO:0007669"/>
    <property type="project" value="InterPro"/>
</dbReference>
<gene>
    <name evidence="8" type="ORF">FHS83_001626</name>
</gene>
<dbReference type="SUPFAM" id="SSF88713">
    <property type="entry name" value="Glycoside hydrolase/deacetylase"/>
    <property type="match status" value="1"/>
</dbReference>
<accession>A0A846MXK4</accession>
<evidence type="ECO:0000259" key="7">
    <source>
        <dbReference type="PROSITE" id="PS51677"/>
    </source>
</evidence>
<dbReference type="GO" id="GO:0016020">
    <property type="term" value="C:membrane"/>
    <property type="evidence" value="ECO:0007669"/>
    <property type="project" value="TreeGrafter"/>
</dbReference>
<name>A0A846MXK4_9PROT</name>
<dbReference type="GO" id="GO:0046872">
    <property type="term" value="F:metal ion binding"/>
    <property type="evidence" value="ECO:0007669"/>
    <property type="project" value="UniProtKB-KW"/>
</dbReference>
<keyword evidence="9" id="KW-1185">Reference proteome</keyword>
<dbReference type="PANTHER" id="PTHR10587">
    <property type="entry name" value="GLYCOSYL TRANSFERASE-RELATED"/>
    <property type="match status" value="1"/>
</dbReference>
<dbReference type="RefSeq" id="WP_167082496.1">
    <property type="nucleotide sequence ID" value="NZ_BAAADC010000001.1"/>
</dbReference>
<comment type="caution">
    <text evidence="8">The sequence shown here is derived from an EMBL/GenBank/DDBJ whole genome shotgun (WGS) entry which is preliminary data.</text>
</comment>
<evidence type="ECO:0000256" key="4">
    <source>
        <dbReference type="ARBA" id="ARBA00022723"/>
    </source>
</evidence>
<dbReference type="InterPro" id="IPR002509">
    <property type="entry name" value="NODB_dom"/>
</dbReference>